<evidence type="ECO:0000313" key="2">
    <source>
        <dbReference type="Proteomes" id="UP000253090"/>
    </source>
</evidence>
<organism evidence="1 2">
    <name type="scientific">Fontibacillus phaseoli</name>
    <dbReference type="NCBI Taxonomy" id="1416533"/>
    <lineage>
        <taxon>Bacteria</taxon>
        <taxon>Bacillati</taxon>
        <taxon>Bacillota</taxon>
        <taxon>Bacilli</taxon>
        <taxon>Bacillales</taxon>
        <taxon>Paenibacillaceae</taxon>
        <taxon>Fontibacillus</taxon>
    </lineage>
</organism>
<dbReference type="EMBL" id="QPJW01000010">
    <property type="protein sequence ID" value="RCX16964.1"/>
    <property type="molecule type" value="Genomic_DNA"/>
</dbReference>
<dbReference type="Proteomes" id="UP000253090">
    <property type="component" value="Unassembled WGS sequence"/>
</dbReference>
<sequence length="57" mass="6271">MCCIEESNQTAFLKKVEAPVLFIGGLGRYALFIRHGSIQVGMLPCFIMPILSNAKGR</sequence>
<accession>A0A369BBC2</accession>
<keyword evidence="2" id="KW-1185">Reference proteome</keyword>
<name>A0A369BBC2_9BACL</name>
<comment type="caution">
    <text evidence="1">The sequence shown here is derived from an EMBL/GenBank/DDBJ whole genome shotgun (WGS) entry which is preliminary data.</text>
</comment>
<gene>
    <name evidence="1" type="ORF">DFP94_11024</name>
</gene>
<proteinExistence type="predicted"/>
<evidence type="ECO:0000313" key="1">
    <source>
        <dbReference type="EMBL" id="RCX16964.1"/>
    </source>
</evidence>
<dbReference type="AlphaFoldDB" id="A0A369BBC2"/>
<protein>
    <submittedName>
        <fullName evidence="1">Uncharacterized protein</fullName>
    </submittedName>
</protein>
<reference evidence="1 2" key="1">
    <citation type="submission" date="2018-07" db="EMBL/GenBank/DDBJ databases">
        <title>Genomic Encyclopedia of Type Strains, Phase III (KMG-III): the genomes of soil and plant-associated and newly described type strains.</title>
        <authorList>
            <person name="Whitman W."/>
        </authorList>
    </citation>
    <scope>NUCLEOTIDE SEQUENCE [LARGE SCALE GENOMIC DNA]</scope>
    <source>
        <strain evidence="1 2">CECT 8333</strain>
    </source>
</reference>